<dbReference type="HOGENOM" id="CLU_033139_2_0_10"/>
<dbReference type="STRING" id="742766.HMPREF9455_01700"/>
<keyword evidence="6" id="KW-1185">Reference proteome</keyword>
<accession>F5IX83</accession>
<dbReference type="Proteomes" id="UP000004913">
    <property type="component" value="Unassembled WGS sequence"/>
</dbReference>
<keyword evidence="2" id="KW-0233">DNA recombination</keyword>
<protein>
    <recommendedName>
        <fullName evidence="7">Phage integrase SAM-like domain-containing protein</fullName>
    </recommendedName>
</protein>
<feature type="domain" description="Phage integrase SAM-like" evidence="3">
    <location>
        <begin position="108"/>
        <end position="211"/>
    </location>
</feature>
<evidence type="ECO:0000313" key="5">
    <source>
        <dbReference type="EMBL" id="EGK02430.1"/>
    </source>
</evidence>
<dbReference type="CDD" id="cd01185">
    <property type="entry name" value="INTN1_C_like"/>
    <property type="match status" value="1"/>
</dbReference>
<name>F5IX83_9BACT</name>
<evidence type="ECO:0000256" key="2">
    <source>
        <dbReference type="ARBA" id="ARBA00023172"/>
    </source>
</evidence>
<reference evidence="5 6" key="1">
    <citation type="submission" date="2011-04" db="EMBL/GenBank/DDBJ databases">
        <title>The Genome Sequence of Dysgonomonas gadei ATCC BAA-286.</title>
        <authorList>
            <consortium name="The Broad Institute Genome Sequencing Platform"/>
            <person name="Earl A."/>
            <person name="Ward D."/>
            <person name="Feldgarden M."/>
            <person name="Gevers D."/>
            <person name="Pudlo N."/>
            <person name="Martens E."/>
            <person name="Allen-Vercoe E."/>
            <person name="Young S.K."/>
            <person name="Zeng Q."/>
            <person name="Gargeya S."/>
            <person name="Fitzgerald M."/>
            <person name="Haas B."/>
            <person name="Abouelleil A."/>
            <person name="Alvarado L."/>
            <person name="Arachchi H.M."/>
            <person name="Berlin A."/>
            <person name="Brown A."/>
            <person name="Chapman S.B."/>
            <person name="Chen Z."/>
            <person name="Dunbar C."/>
            <person name="Freedman E."/>
            <person name="Gearin G."/>
            <person name="Gellesch M."/>
            <person name="Goldberg J."/>
            <person name="Griggs A."/>
            <person name="Gujja S."/>
            <person name="Heiman D."/>
            <person name="Howarth C."/>
            <person name="Larson L."/>
            <person name="Lui A."/>
            <person name="MacDonald P.J.P."/>
            <person name="Mehta T."/>
            <person name="Montmayeur A."/>
            <person name="Murphy C."/>
            <person name="Neiman D."/>
            <person name="Pearson M."/>
            <person name="Priest M."/>
            <person name="Roberts A."/>
            <person name="Saif S."/>
            <person name="Shea T."/>
            <person name="Shenoy N."/>
            <person name="Sisk P."/>
            <person name="Stolte C."/>
            <person name="Sykes S."/>
            <person name="Yandava C."/>
            <person name="Wortman J."/>
            <person name="Nusbaum C."/>
            <person name="Birren B."/>
        </authorList>
    </citation>
    <scope>NUCLEOTIDE SEQUENCE [LARGE SCALE GENOMIC DNA]</scope>
    <source>
        <strain evidence="5 6">ATCC BAA-286</strain>
    </source>
</reference>
<keyword evidence="1" id="KW-0238">DNA-binding</keyword>
<dbReference type="AlphaFoldDB" id="F5IX83"/>
<organism evidence="5 6">
    <name type="scientific">Dysgonomonas gadei ATCC BAA-286</name>
    <dbReference type="NCBI Taxonomy" id="742766"/>
    <lineage>
        <taxon>Bacteria</taxon>
        <taxon>Pseudomonadati</taxon>
        <taxon>Bacteroidota</taxon>
        <taxon>Bacteroidia</taxon>
        <taxon>Bacteroidales</taxon>
        <taxon>Dysgonomonadaceae</taxon>
        <taxon>Dysgonomonas</taxon>
    </lineage>
</organism>
<evidence type="ECO:0008006" key="7">
    <source>
        <dbReference type="Google" id="ProtNLM"/>
    </source>
</evidence>
<dbReference type="InterPro" id="IPR035386">
    <property type="entry name" value="Arm-DNA-bind_5"/>
</dbReference>
<sequence>MKSTYRVLFLVRKARLNKDGLATVIVRVTIAGKSVEFNSKTAVNPTLWNPIGRLMGRSKDAKDANDELDKIRGDLKTHYNNLYDRDGYVTPEKLRDSYLGIEIQQYTLIMLYDKKVEQKRNLVGKVIRDTTLSKYTATKKRIEDFLEYQYKKKDIPVRDVNFQFVLDYETYLRSKCDCGHNSTVKHLRYLKQILSEAFKNRYITTDLFVDYRLGYKSVDKEYLLESEIKKLMSQKFEAKRLEEVRDVFLFQCFTGVAYIDAANLTEDNIQEDEFGQKWIRLYRQKSSVQANIPLLEVPEMILNKYKHLDGKLLPIHTNQKMNEYLKEIANLCGIKKRLSTHVAKHNPFCYQLKTNNLQDIYS</sequence>
<evidence type="ECO:0000259" key="4">
    <source>
        <dbReference type="Pfam" id="PF17293"/>
    </source>
</evidence>
<dbReference type="Pfam" id="PF13102">
    <property type="entry name" value="Phage_int_SAM_5"/>
    <property type="match status" value="1"/>
</dbReference>
<dbReference type="GO" id="GO:0015074">
    <property type="term" value="P:DNA integration"/>
    <property type="evidence" value="ECO:0007669"/>
    <property type="project" value="InterPro"/>
</dbReference>
<dbReference type="Gene3D" id="1.10.150.130">
    <property type="match status" value="1"/>
</dbReference>
<gene>
    <name evidence="5" type="ORF">HMPREF9455_01700</name>
</gene>
<dbReference type="GO" id="GO:0003677">
    <property type="term" value="F:DNA binding"/>
    <property type="evidence" value="ECO:0007669"/>
    <property type="project" value="UniProtKB-KW"/>
</dbReference>
<dbReference type="OrthoDB" id="1493636at2"/>
<dbReference type="InterPro" id="IPR011010">
    <property type="entry name" value="DNA_brk_join_enz"/>
</dbReference>
<dbReference type="EMBL" id="ADLV01000018">
    <property type="protein sequence ID" value="EGK02430.1"/>
    <property type="molecule type" value="Genomic_DNA"/>
</dbReference>
<dbReference type="SUPFAM" id="SSF56349">
    <property type="entry name" value="DNA breaking-rejoining enzymes"/>
    <property type="match status" value="1"/>
</dbReference>
<dbReference type="eggNOG" id="COG0582">
    <property type="taxonomic scope" value="Bacteria"/>
</dbReference>
<dbReference type="RefSeq" id="WP_006799215.1">
    <property type="nucleotide sequence ID" value="NZ_GL891981.1"/>
</dbReference>
<dbReference type="InterPro" id="IPR025269">
    <property type="entry name" value="SAM-like_dom"/>
</dbReference>
<feature type="domain" description="Arm DNA-binding" evidence="4">
    <location>
        <begin position="10"/>
        <end position="94"/>
    </location>
</feature>
<dbReference type="GO" id="GO:0006310">
    <property type="term" value="P:DNA recombination"/>
    <property type="evidence" value="ECO:0007669"/>
    <property type="project" value="UniProtKB-KW"/>
</dbReference>
<dbReference type="InterPro" id="IPR010998">
    <property type="entry name" value="Integrase_recombinase_N"/>
</dbReference>
<dbReference type="Gene3D" id="1.10.443.10">
    <property type="entry name" value="Intergrase catalytic core"/>
    <property type="match status" value="1"/>
</dbReference>
<evidence type="ECO:0000256" key="1">
    <source>
        <dbReference type="ARBA" id="ARBA00023125"/>
    </source>
</evidence>
<dbReference type="InterPro" id="IPR013762">
    <property type="entry name" value="Integrase-like_cat_sf"/>
</dbReference>
<dbReference type="Pfam" id="PF17293">
    <property type="entry name" value="Arm-DNA-bind_5"/>
    <property type="match status" value="1"/>
</dbReference>
<comment type="caution">
    <text evidence="5">The sequence shown here is derived from an EMBL/GenBank/DDBJ whole genome shotgun (WGS) entry which is preliminary data.</text>
</comment>
<evidence type="ECO:0000313" key="6">
    <source>
        <dbReference type="Proteomes" id="UP000004913"/>
    </source>
</evidence>
<proteinExistence type="predicted"/>
<evidence type="ECO:0000259" key="3">
    <source>
        <dbReference type="Pfam" id="PF13102"/>
    </source>
</evidence>